<dbReference type="RefSeq" id="WP_016441816.1">
    <property type="nucleotide sequence ID" value="NZ_CAMXYX010000001.1"/>
</dbReference>
<feature type="domain" description="NlpC/P60" evidence="7">
    <location>
        <begin position="330"/>
        <end position="441"/>
    </location>
</feature>
<feature type="signal peptide" evidence="6">
    <location>
        <begin position="1"/>
        <end position="27"/>
    </location>
</feature>
<dbReference type="InterPro" id="IPR009148">
    <property type="entry name" value="PcsB-like"/>
</dbReference>
<dbReference type="Gene3D" id="3.90.1720.10">
    <property type="entry name" value="endopeptidase domain like (from Nostoc punctiforme)"/>
    <property type="match status" value="1"/>
</dbReference>
<name>A0ABT5V4W2_9ACTO</name>
<keyword evidence="6" id="KW-0732">Signal</keyword>
<dbReference type="PROSITE" id="PS51935">
    <property type="entry name" value="NLPC_P60"/>
    <property type="match status" value="1"/>
</dbReference>
<dbReference type="PRINTS" id="PR01852">
    <property type="entry name" value="SIBAPROTEIN"/>
</dbReference>
<reference evidence="8 9" key="1">
    <citation type="submission" date="2023-02" db="EMBL/GenBank/DDBJ databases">
        <title>Defining the Infant Male Urobiome and Moving Towards Mechanisms in Urobiome Research.</title>
        <authorList>
            <person name="Reasoner S."/>
            <person name="Flores V."/>
            <person name="Van Horn G."/>
            <person name="Morales G."/>
            <person name="Peard L."/>
            <person name="Abelson B."/>
            <person name="Manuel C."/>
            <person name="Lee J."/>
            <person name="Baker B."/>
            <person name="Williams T."/>
            <person name="Schmitz J."/>
            <person name="Clayton D."/>
            <person name="Hadjifrangiskou M."/>
        </authorList>
    </citation>
    <scope>NUCLEOTIDE SEQUENCE [LARGE SCALE GENOMIC DNA]</scope>
    <source>
        <strain evidence="8 9">AS1053</strain>
    </source>
</reference>
<dbReference type="InterPro" id="IPR000064">
    <property type="entry name" value="NLP_P60_dom"/>
</dbReference>
<feature type="compositionally biased region" description="Basic and acidic residues" evidence="5">
    <location>
        <begin position="265"/>
        <end position="275"/>
    </location>
</feature>
<dbReference type="InterPro" id="IPR051202">
    <property type="entry name" value="Peptidase_C40"/>
</dbReference>
<keyword evidence="9" id="KW-1185">Reference proteome</keyword>
<evidence type="ECO:0000259" key="7">
    <source>
        <dbReference type="PROSITE" id="PS51935"/>
    </source>
</evidence>
<evidence type="ECO:0000313" key="8">
    <source>
        <dbReference type="EMBL" id="MDE1655866.1"/>
    </source>
</evidence>
<feature type="compositionally biased region" description="Basic and acidic residues" evidence="5">
    <location>
        <begin position="235"/>
        <end position="255"/>
    </location>
</feature>
<evidence type="ECO:0000256" key="1">
    <source>
        <dbReference type="ARBA" id="ARBA00007074"/>
    </source>
</evidence>
<feature type="compositionally biased region" description="Pro residues" evidence="5">
    <location>
        <begin position="294"/>
        <end position="316"/>
    </location>
</feature>
<keyword evidence="4" id="KW-0788">Thiol protease</keyword>
<comment type="caution">
    <text evidence="8">The sequence shown here is derived from an EMBL/GenBank/DDBJ whole genome shotgun (WGS) entry which is preliminary data.</text>
</comment>
<evidence type="ECO:0000256" key="2">
    <source>
        <dbReference type="ARBA" id="ARBA00022670"/>
    </source>
</evidence>
<evidence type="ECO:0000256" key="4">
    <source>
        <dbReference type="ARBA" id="ARBA00022807"/>
    </source>
</evidence>
<protein>
    <submittedName>
        <fullName evidence="8">NlpC/P60 family protein</fullName>
    </submittedName>
</protein>
<keyword evidence="3" id="KW-0378">Hydrolase</keyword>
<evidence type="ECO:0000256" key="3">
    <source>
        <dbReference type="ARBA" id="ARBA00022801"/>
    </source>
</evidence>
<dbReference type="Pfam" id="PF00877">
    <property type="entry name" value="NLPC_P60"/>
    <property type="match status" value="1"/>
</dbReference>
<dbReference type="Proteomes" id="UP001219297">
    <property type="component" value="Unassembled WGS sequence"/>
</dbReference>
<sequence length="441" mass="46463">MENRSRRLTAVLAACALALSVLPGARADNVDRDIDRSRAAEKQTAQSIGQIEASLAGLASQAEAARTDVVIKAAEAQRAQRNLEDSVNTAMDAQVVANSARAEADAARGELGSISSAMYRDSSTTLTAANALLGAQSLRDADDRQRAFRTAGHATDQKLQRYQAARDIADTLQGEADRKANEQATIAARAEGAAQDASSAASQLDSQLASIEAQRDQLFETLARQKGTTAALERAQQEQKEAAARAQAEAERQRIAAEAAAQEQAAREAAAREAAARQAAAEEAARRQAESQPAPAPAPAPEPDPEPAPAPAPAPDPEPEPEPEPAPAPSGDGWAIVNFARQFVGVPYVWGGNTPSGWDCSGFTRYVYGHFGYSLPRTSGAQRSAGYEISPSQAQPGDLLWWPGHVGIYTGNGMHIAATNPEGGTREGPIWGSPTYVRIID</sequence>
<dbReference type="InterPro" id="IPR038765">
    <property type="entry name" value="Papain-like_cys_pep_sf"/>
</dbReference>
<gene>
    <name evidence="8" type="ORF">PWJ81_02120</name>
</gene>
<evidence type="ECO:0000256" key="6">
    <source>
        <dbReference type="SAM" id="SignalP"/>
    </source>
</evidence>
<dbReference type="PANTHER" id="PTHR47053:SF1">
    <property type="entry name" value="MUREIN DD-ENDOPEPTIDASE MEPH-RELATED"/>
    <property type="match status" value="1"/>
</dbReference>
<organism evidence="8 9">
    <name type="scientific">Actinotignum sanguinis</name>
    <dbReference type="NCBI Taxonomy" id="1445614"/>
    <lineage>
        <taxon>Bacteria</taxon>
        <taxon>Bacillati</taxon>
        <taxon>Actinomycetota</taxon>
        <taxon>Actinomycetes</taxon>
        <taxon>Actinomycetales</taxon>
        <taxon>Actinomycetaceae</taxon>
        <taxon>Actinotignum</taxon>
    </lineage>
</organism>
<accession>A0ABT5V4W2</accession>
<feature type="region of interest" description="Disordered" evidence="5">
    <location>
        <begin position="230"/>
        <end position="333"/>
    </location>
</feature>
<proteinExistence type="inferred from homology"/>
<evidence type="ECO:0000256" key="5">
    <source>
        <dbReference type="SAM" id="MobiDB-lite"/>
    </source>
</evidence>
<dbReference type="EMBL" id="JARBHI010000003">
    <property type="protein sequence ID" value="MDE1655866.1"/>
    <property type="molecule type" value="Genomic_DNA"/>
</dbReference>
<dbReference type="PANTHER" id="PTHR47053">
    <property type="entry name" value="MUREIN DD-ENDOPEPTIDASE MEPH-RELATED"/>
    <property type="match status" value="1"/>
</dbReference>
<feature type="chain" id="PRO_5046271993" evidence="6">
    <location>
        <begin position="28"/>
        <end position="441"/>
    </location>
</feature>
<evidence type="ECO:0000313" key="9">
    <source>
        <dbReference type="Proteomes" id="UP001219297"/>
    </source>
</evidence>
<dbReference type="SUPFAM" id="SSF54001">
    <property type="entry name" value="Cysteine proteinases"/>
    <property type="match status" value="1"/>
</dbReference>
<keyword evidence="2" id="KW-0645">Protease</keyword>
<comment type="similarity">
    <text evidence="1">Belongs to the peptidase C40 family.</text>
</comment>